<sequence length="390" mass="45245">MKKCGLATITVGANYGNKLQNYALQQVVRSFGFQPETIRYQPIYPYNSIVAKILRKLKEWRSYNIIAVLFDMKRIIEKRLCKMLHPNVEKNRMDNFSEFVQTEIKMGSHEYCFNDDLSMLNDQYDVFITGSDQVWNPYWEGVNPFYFLTFADKRKRIAYAPSFGVEDIPKDLKDYYQSNLSPIPYLSTREEQGQEIIQSLIHRKIPVLIDPCFLLGHKAWLEIAKKAICRPAQEYLLCYFLGVKSHEHHKAIVRFAKKNNLTIVSLNDVTNPKGYVCGPAEFLDLIANAKAVCTDSFHGTVFSIIFNRPFITFIRSCSNKRESMNSRIDTLLNSFGLQDCLFQSDLTWENVLQINFNKTNCILEDKRKFALSYLSDALNNINNDIIGENY</sequence>
<evidence type="ECO:0000313" key="2">
    <source>
        <dbReference type="EMBL" id="MBW7571981.1"/>
    </source>
</evidence>
<protein>
    <submittedName>
        <fullName evidence="2">Polysaccharide pyruvyl transferase family protein</fullName>
    </submittedName>
</protein>
<reference evidence="2 3" key="1">
    <citation type="submission" date="2021-03" db="EMBL/GenBank/DDBJ databases">
        <title>Caproiciproducens sp. nov. isolated from feces of cow.</title>
        <authorList>
            <person name="Choi J.-Y."/>
        </authorList>
    </citation>
    <scope>NUCLEOTIDE SEQUENCE [LARGE SCALE GENOMIC DNA]</scope>
    <source>
        <strain evidence="2 3">AGMB10547</strain>
    </source>
</reference>
<dbReference type="Pfam" id="PF04230">
    <property type="entry name" value="PS_pyruv_trans"/>
    <property type="match status" value="1"/>
</dbReference>
<comment type="caution">
    <text evidence="2">The sequence shown here is derived from an EMBL/GenBank/DDBJ whole genome shotgun (WGS) entry which is preliminary data.</text>
</comment>
<gene>
    <name evidence="2" type="ORF">J5W02_04080</name>
</gene>
<dbReference type="Proteomes" id="UP000719942">
    <property type="component" value="Unassembled WGS sequence"/>
</dbReference>
<feature type="domain" description="Polysaccharide pyruvyl transferase" evidence="1">
    <location>
        <begin position="14"/>
        <end position="313"/>
    </location>
</feature>
<organism evidence="2 3">
    <name type="scientific">Caproiciproducens faecalis</name>
    <dbReference type="NCBI Taxonomy" id="2820301"/>
    <lineage>
        <taxon>Bacteria</taxon>
        <taxon>Bacillati</taxon>
        <taxon>Bacillota</taxon>
        <taxon>Clostridia</taxon>
        <taxon>Eubacteriales</taxon>
        <taxon>Acutalibacteraceae</taxon>
        <taxon>Caproiciproducens</taxon>
    </lineage>
</organism>
<keyword evidence="2" id="KW-0808">Transferase</keyword>
<evidence type="ECO:0000313" key="3">
    <source>
        <dbReference type="Proteomes" id="UP000719942"/>
    </source>
</evidence>
<keyword evidence="3" id="KW-1185">Reference proteome</keyword>
<name>A0ABS7DN70_9FIRM</name>
<dbReference type="RefSeq" id="WP_219964347.1">
    <property type="nucleotide sequence ID" value="NZ_JAGFNZ010000001.1"/>
</dbReference>
<dbReference type="EMBL" id="JAGFNZ010000001">
    <property type="protein sequence ID" value="MBW7571981.1"/>
    <property type="molecule type" value="Genomic_DNA"/>
</dbReference>
<proteinExistence type="predicted"/>
<dbReference type="InterPro" id="IPR007345">
    <property type="entry name" value="Polysacch_pyruvyl_Trfase"/>
</dbReference>
<accession>A0ABS7DN70</accession>
<dbReference type="GO" id="GO:0016740">
    <property type="term" value="F:transferase activity"/>
    <property type="evidence" value="ECO:0007669"/>
    <property type="project" value="UniProtKB-KW"/>
</dbReference>
<evidence type="ECO:0000259" key="1">
    <source>
        <dbReference type="Pfam" id="PF04230"/>
    </source>
</evidence>